<dbReference type="Pfam" id="PF00875">
    <property type="entry name" value="DNA_photolyase"/>
    <property type="match status" value="1"/>
</dbReference>
<evidence type="ECO:0000256" key="6">
    <source>
        <dbReference type="PIRSR" id="PIRSR602081-2"/>
    </source>
</evidence>
<dbReference type="SUPFAM" id="SSF52425">
    <property type="entry name" value="Cryptochrome/photolyase, N-terminal domain"/>
    <property type="match status" value="1"/>
</dbReference>
<dbReference type="Gene3D" id="3.40.50.620">
    <property type="entry name" value="HUPs"/>
    <property type="match status" value="1"/>
</dbReference>
<evidence type="ECO:0000256" key="3">
    <source>
        <dbReference type="ARBA" id="ARBA00022827"/>
    </source>
</evidence>
<feature type="site" description="Electron transfer via tryptophanyl radical" evidence="6">
    <location>
        <position position="476"/>
    </location>
</feature>
<dbReference type="InterPro" id="IPR006050">
    <property type="entry name" value="DNA_photolyase_N"/>
</dbReference>
<dbReference type="InterPro" id="IPR036134">
    <property type="entry name" value="Crypto/Photolyase_FAD-like_sf"/>
</dbReference>
<keyword evidence="3 5" id="KW-0274">FAD</keyword>
<comment type="caution">
    <text evidence="10">The sequence shown here is derived from an EMBL/GenBank/DDBJ whole genome shotgun (WGS) entry which is preliminary data.</text>
</comment>
<feature type="binding site" evidence="5">
    <location>
        <begin position="303"/>
        <end position="307"/>
    </location>
    <ligand>
        <name>FAD</name>
        <dbReference type="ChEBI" id="CHEBI:57692"/>
    </ligand>
</feature>
<dbReference type="GO" id="GO:0000719">
    <property type="term" value="P:photoreactive repair"/>
    <property type="evidence" value="ECO:0007669"/>
    <property type="project" value="TreeGrafter"/>
</dbReference>
<comment type="cofactor">
    <cofactor evidence="5 7">
        <name>FAD</name>
        <dbReference type="ChEBI" id="CHEBI:57692"/>
    </cofactor>
    <text evidence="5 7">Binds 1 FAD per subunit.</text>
</comment>
<gene>
    <name evidence="10" type="ORF">BJ875DRAFT_366210</name>
</gene>
<dbReference type="InterPro" id="IPR014133">
    <property type="entry name" value="Cry_DASH"/>
</dbReference>
<dbReference type="InterPro" id="IPR036155">
    <property type="entry name" value="Crypto/Photolyase_N_sf"/>
</dbReference>
<feature type="compositionally biased region" description="Basic residues" evidence="8">
    <location>
        <begin position="561"/>
        <end position="571"/>
    </location>
</feature>
<feature type="site" description="Electron transfer via tryptophanyl radical" evidence="6">
    <location>
        <position position="388"/>
    </location>
</feature>
<dbReference type="SUPFAM" id="SSF48173">
    <property type="entry name" value="Cryptochrome/photolyase FAD-binding domain"/>
    <property type="match status" value="1"/>
</dbReference>
<dbReference type="PROSITE" id="PS51645">
    <property type="entry name" value="PHR_CRY_ALPHA_BETA"/>
    <property type="match status" value="1"/>
</dbReference>
<proteinExistence type="inferred from homology"/>
<dbReference type="GO" id="GO:0071949">
    <property type="term" value="F:FAD binding"/>
    <property type="evidence" value="ECO:0007669"/>
    <property type="project" value="TreeGrafter"/>
</dbReference>
<dbReference type="Gene3D" id="1.25.40.80">
    <property type="match status" value="1"/>
</dbReference>
<sequence length="615" mass="69258">MPSTNVLIYVLRRDLRVSDNPIFHFLATCKDHGFTHLLPLYVFPAHQIEVKGFIPENEEAKSPYPEARSRLASFWRTGPHRVKFLSESVWDLKSGLEKVGSGLCMRVGMIDGTVKRLSSKINEDGDSRVGAVWMIAEEGVEEKREERLVKKVCEEAKADFKLFVDEKYLKDDRDLPFDDPQDTPNVFTDYRNKVEPLREAPRPVLPTPDKGTLPAFPDDITPAQEAPFAIPDNYDALLDALMKPLKSAPLIKNPPKDPGDVKSAHPFRGGETQAHERLEHLIASGGVTSYKDTRNGLLGPEFSTKLSAYLVLGCITSRQIHESLLAFEDGTDDGKWKGVEGHGKGENPGTKSIRFELLWRDYMRLCTKKFGQKLFRLGGFRDENPDRWVNPSRAGNGHSKEDVVDMVERFLSGTTGMGLIDASQRELFHTGYTSNRARQNSASFFTKHLWIDWRIGAEWYESMLVDYDVSSNWGNWQYLAGVGNDPRGEARVFNPVKQAYDYDPQAAYVKAWVPELRGLTDPGEVFQPWTIRDQEKKKELGLVGFPSVEKPLKRIDFTVGKRGRHPRKNRGGHSGNRGDGGNGGSSRGHTRAYGGYGRGRGRGYHGDKEFLACKE</sequence>
<dbReference type="InterPro" id="IPR005101">
    <property type="entry name" value="Cryptochr/Photolyase_FAD-bd"/>
</dbReference>
<keyword evidence="11" id="KW-1185">Reference proteome</keyword>
<feature type="binding site" evidence="5">
    <location>
        <position position="290"/>
    </location>
    <ligand>
        <name>FAD</name>
        <dbReference type="ChEBI" id="CHEBI:57692"/>
    </ligand>
</feature>
<dbReference type="EMBL" id="MU251361">
    <property type="protein sequence ID" value="KAG9239146.1"/>
    <property type="molecule type" value="Genomic_DNA"/>
</dbReference>
<feature type="compositionally biased region" description="Gly residues" evidence="8">
    <location>
        <begin position="572"/>
        <end position="586"/>
    </location>
</feature>
<comment type="similarity">
    <text evidence="1 7">Belongs to the DNA photolyase class-1 family.</text>
</comment>
<comment type="function">
    <text evidence="7">May have a photoreceptor function.</text>
</comment>
<feature type="site" description="Electron transfer via tryptophanyl radical" evidence="6">
    <location>
        <position position="453"/>
    </location>
</feature>
<accession>A0A9P8CBF6</accession>
<dbReference type="PANTHER" id="PTHR11455:SF22">
    <property type="entry name" value="CRYPTOCHROME DASH"/>
    <property type="match status" value="1"/>
</dbReference>
<feature type="compositionally biased region" description="Basic and acidic residues" evidence="8">
    <location>
        <begin position="604"/>
        <end position="615"/>
    </location>
</feature>
<dbReference type="OrthoDB" id="435881at2759"/>
<evidence type="ECO:0000256" key="7">
    <source>
        <dbReference type="RuleBase" id="RU367151"/>
    </source>
</evidence>
<keyword evidence="2 5" id="KW-0285">Flavoprotein</keyword>
<dbReference type="Gene3D" id="1.10.579.10">
    <property type="entry name" value="DNA Cyclobutane Dipyrimidine Photolyase, subunit A, domain 3"/>
    <property type="match status" value="1"/>
</dbReference>
<name>A0A9P8CBF6_9HELO</name>
<evidence type="ECO:0000256" key="4">
    <source>
        <dbReference type="ARBA" id="ARBA00022991"/>
    </source>
</evidence>
<evidence type="ECO:0000256" key="2">
    <source>
        <dbReference type="ARBA" id="ARBA00022630"/>
    </source>
</evidence>
<evidence type="ECO:0000256" key="8">
    <source>
        <dbReference type="SAM" id="MobiDB-lite"/>
    </source>
</evidence>
<evidence type="ECO:0000256" key="1">
    <source>
        <dbReference type="ARBA" id="ARBA00005862"/>
    </source>
</evidence>
<dbReference type="Pfam" id="PF03441">
    <property type="entry name" value="FAD_binding_7"/>
    <property type="match status" value="1"/>
</dbReference>
<evidence type="ECO:0000313" key="10">
    <source>
        <dbReference type="EMBL" id="KAG9239146.1"/>
    </source>
</evidence>
<dbReference type="PRINTS" id="PR00147">
    <property type="entry name" value="DNAPHOTLYASE"/>
</dbReference>
<feature type="region of interest" description="Disordered" evidence="8">
    <location>
        <begin position="557"/>
        <end position="615"/>
    </location>
</feature>
<evidence type="ECO:0000256" key="5">
    <source>
        <dbReference type="PIRSR" id="PIRSR602081-1"/>
    </source>
</evidence>
<dbReference type="AlphaFoldDB" id="A0A9P8CBF6"/>
<dbReference type="Proteomes" id="UP000824998">
    <property type="component" value="Unassembled WGS sequence"/>
</dbReference>
<feature type="binding site" evidence="5">
    <location>
        <begin position="466"/>
        <end position="468"/>
    </location>
    <ligand>
        <name>FAD</name>
        <dbReference type="ChEBI" id="CHEBI:57692"/>
    </ligand>
</feature>
<evidence type="ECO:0000313" key="11">
    <source>
        <dbReference type="Proteomes" id="UP000824998"/>
    </source>
</evidence>
<dbReference type="InterPro" id="IPR014729">
    <property type="entry name" value="Rossmann-like_a/b/a_fold"/>
</dbReference>
<organism evidence="10 11">
    <name type="scientific">Amylocarpus encephaloides</name>
    <dbReference type="NCBI Taxonomy" id="45428"/>
    <lineage>
        <taxon>Eukaryota</taxon>
        <taxon>Fungi</taxon>
        <taxon>Dikarya</taxon>
        <taxon>Ascomycota</taxon>
        <taxon>Pezizomycotina</taxon>
        <taxon>Leotiomycetes</taxon>
        <taxon>Helotiales</taxon>
        <taxon>Helotiales incertae sedis</taxon>
        <taxon>Amylocarpus</taxon>
    </lineage>
</organism>
<reference evidence="10" key="1">
    <citation type="journal article" date="2021" name="IMA Fungus">
        <title>Genomic characterization of three marine fungi, including Emericellopsis atlantica sp. nov. with signatures of a generalist lifestyle and marine biomass degradation.</title>
        <authorList>
            <person name="Hagestad O.C."/>
            <person name="Hou L."/>
            <person name="Andersen J.H."/>
            <person name="Hansen E.H."/>
            <person name="Altermark B."/>
            <person name="Li C."/>
            <person name="Kuhnert E."/>
            <person name="Cox R.J."/>
            <person name="Crous P.W."/>
            <person name="Spatafora J.W."/>
            <person name="Lail K."/>
            <person name="Amirebrahimi M."/>
            <person name="Lipzen A."/>
            <person name="Pangilinan J."/>
            <person name="Andreopoulos W."/>
            <person name="Hayes R.D."/>
            <person name="Ng V."/>
            <person name="Grigoriev I.V."/>
            <person name="Jackson S.A."/>
            <person name="Sutton T.D.S."/>
            <person name="Dobson A.D.W."/>
            <person name="Rama T."/>
        </authorList>
    </citation>
    <scope>NUCLEOTIDE SEQUENCE</scope>
    <source>
        <strain evidence="10">TRa018bII</strain>
    </source>
</reference>
<keyword evidence="4 7" id="KW-0157">Chromophore</keyword>
<dbReference type="InterPro" id="IPR002081">
    <property type="entry name" value="Cryptochrome/DNA_photolyase_1"/>
</dbReference>
<protein>
    <recommendedName>
        <fullName evidence="7">Cryptochrome DASH</fullName>
    </recommendedName>
</protein>
<feature type="domain" description="Photolyase/cryptochrome alpha/beta" evidence="9">
    <location>
        <begin position="5"/>
        <end position="168"/>
    </location>
</feature>
<evidence type="ECO:0000259" key="9">
    <source>
        <dbReference type="PROSITE" id="PS51645"/>
    </source>
</evidence>
<comment type="cofactor">
    <cofactor evidence="7">
        <name>(6R)-5,10-methylene-5,6,7,8-tetrahydrofolate</name>
        <dbReference type="ChEBI" id="CHEBI:15636"/>
    </cofactor>
    <text evidence="7">Binds 1 5,10-methenyltetrahydrofolate (MTHF) per subunit.</text>
</comment>
<dbReference type="PANTHER" id="PTHR11455">
    <property type="entry name" value="CRYPTOCHROME"/>
    <property type="match status" value="1"/>
</dbReference>
<dbReference type="GO" id="GO:0003904">
    <property type="term" value="F:deoxyribodipyrimidine photo-lyase activity"/>
    <property type="evidence" value="ECO:0007669"/>
    <property type="project" value="TreeGrafter"/>
</dbReference>
<dbReference type="GO" id="GO:0003684">
    <property type="term" value="F:damaged DNA binding"/>
    <property type="evidence" value="ECO:0007669"/>
    <property type="project" value="TreeGrafter"/>
</dbReference>
<dbReference type="NCBIfam" id="TIGR02765">
    <property type="entry name" value="crypto_DASH"/>
    <property type="match status" value="1"/>
</dbReference>